<dbReference type="PATRIC" id="fig|396597.7.peg.4008"/>
<dbReference type="RefSeq" id="WP_006759741.1">
    <property type="nucleotide sequence ID" value="NZ_ABLK01000132.1"/>
</dbReference>
<keyword evidence="6 8" id="KW-0560">Oxidoreductase</keyword>
<evidence type="ECO:0000256" key="2">
    <source>
        <dbReference type="ARBA" id="ARBA00010944"/>
    </source>
</evidence>
<comment type="similarity">
    <text evidence="2 6">Belongs to the dTDP-4-dehydrorhamnose reductase family.</text>
</comment>
<name>B1T7X5_9BURK</name>
<proteinExistence type="inferred from homology"/>
<evidence type="ECO:0000256" key="6">
    <source>
        <dbReference type="RuleBase" id="RU364082"/>
    </source>
</evidence>
<organism evidence="8 9">
    <name type="scientific">Burkholderia ambifaria MEX-5</name>
    <dbReference type="NCBI Taxonomy" id="396597"/>
    <lineage>
        <taxon>Bacteria</taxon>
        <taxon>Pseudomonadati</taxon>
        <taxon>Pseudomonadota</taxon>
        <taxon>Betaproteobacteria</taxon>
        <taxon>Burkholderiales</taxon>
        <taxon>Burkholderiaceae</taxon>
        <taxon>Burkholderia</taxon>
        <taxon>Burkholderia cepacia complex</taxon>
    </lineage>
</organism>
<comment type="catalytic activity">
    <reaction evidence="5 6">
        <text>dTDP-beta-L-rhamnose + NADP(+) = dTDP-4-dehydro-beta-L-rhamnose + NADPH + H(+)</text>
        <dbReference type="Rhea" id="RHEA:21796"/>
        <dbReference type="ChEBI" id="CHEBI:15378"/>
        <dbReference type="ChEBI" id="CHEBI:57510"/>
        <dbReference type="ChEBI" id="CHEBI:57783"/>
        <dbReference type="ChEBI" id="CHEBI:58349"/>
        <dbReference type="ChEBI" id="CHEBI:62830"/>
        <dbReference type="EC" id="1.1.1.133"/>
    </reaction>
</comment>
<dbReference type="Gene3D" id="3.40.50.720">
    <property type="entry name" value="NAD(P)-binding Rossmann-like Domain"/>
    <property type="match status" value="1"/>
</dbReference>
<gene>
    <name evidence="8" type="ORF">BamMEX5DRAFT_3891</name>
</gene>
<dbReference type="CDD" id="cd05254">
    <property type="entry name" value="dTDP_HR_like_SDR_e"/>
    <property type="match status" value="1"/>
</dbReference>
<dbReference type="FunFam" id="3.40.50.720:FF:000159">
    <property type="entry name" value="dTDP-4-dehydrorhamnose reductase"/>
    <property type="match status" value="1"/>
</dbReference>
<dbReference type="InterPro" id="IPR036291">
    <property type="entry name" value="NAD(P)-bd_dom_sf"/>
</dbReference>
<comment type="caution">
    <text evidence="8">The sequence shown here is derived from an EMBL/GenBank/DDBJ whole genome shotgun (WGS) entry which is preliminary data.</text>
</comment>
<dbReference type="GO" id="GO:0019305">
    <property type="term" value="P:dTDP-rhamnose biosynthetic process"/>
    <property type="evidence" value="ECO:0007669"/>
    <property type="project" value="UniProtKB-UniPathway"/>
</dbReference>
<evidence type="ECO:0000256" key="4">
    <source>
        <dbReference type="ARBA" id="ARBA00017099"/>
    </source>
</evidence>
<evidence type="ECO:0000313" key="8">
    <source>
        <dbReference type="EMBL" id="EDT40339.1"/>
    </source>
</evidence>
<sequence length="307" mass="33333">MHEATMGQEPTILVTGANGQVGWELVRALQPLGRVVAATRRNVDLQDPVAVGLFIEKVEPDIVVNAAAYTAVDRAEDDVVTAFAVNRDAVASLASAAAARGSLLIHFSTDYVFDGSKQTPYSESDGVHPLNVYGASKLAGEQAIADIGGDWLVFRTSWVYGARGQNFLRTMLRLGASREVLSVVNDQYGAPTSARTIADLTAHAIAKALAERQAGTFESGIYHMTARGMTTWHAFAEAIFDGARHLSPQSELAIRQVNPIPAAEYPTKTPRPAYSVLDNARFDARFRLRRPEWRDALALVLDEYYGA</sequence>
<dbReference type="PANTHER" id="PTHR10491:SF4">
    <property type="entry name" value="METHIONINE ADENOSYLTRANSFERASE 2 SUBUNIT BETA"/>
    <property type="match status" value="1"/>
</dbReference>
<dbReference type="SUPFAM" id="SSF51735">
    <property type="entry name" value="NAD(P)-binding Rossmann-fold domains"/>
    <property type="match status" value="1"/>
</dbReference>
<evidence type="ECO:0000256" key="1">
    <source>
        <dbReference type="ARBA" id="ARBA00004781"/>
    </source>
</evidence>
<dbReference type="InterPro" id="IPR029903">
    <property type="entry name" value="RmlD-like-bd"/>
</dbReference>
<evidence type="ECO:0000313" key="9">
    <source>
        <dbReference type="Proteomes" id="UP000004814"/>
    </source>
</evidence>
<accession>B1T7X5</accession>
<dbReference type="InterPro" id="IPR005913">
    <property type="entry name" value="dTDP_dehydrorham_reduct"/>
</dbReference>
<comment type="pathway">
    <text evidence="1 6">Carbohydrate biosynthesis; dTDP-L-rhamnose biosynthesis.</text>
</comment>
<dbReference type="PANTHER" id="PTHR10491">
    <property type="entry name" value="DTDP-4-DEHYDRORHAMNOSE REDUCTASE"/>
    <property type="match status" value="1"/>
</dbReference>
<dbReference type="EMBL" id="ABLK01000132">
    <property type="protein sequence ID" value="EDT40339.1"/>
    <property type="molecule type" value="Genomic_DNA"/>
</dbReference>
<dbReference type="GO" id="GO:0005829">
    <property type="term" value="C:cytosol"/>
    <property type="evidence" value="ECO:0007669"/>
    <property type="project" value="TreeGrafter"/>
</dbReference>
<protein>
    <recommendedName>
        <fullName evidence="4 6">dTDP-4-dehydrorhamnose reductase</fullName>
        <ecNumber evidence="3 6">1.1.1.133</ecNumber>
    </recommendedName>
</protein>
<dbReference type="EC" id="1.1.1.133" evidence="3 6"/>
<dbReference type="AlphaFoldDB" id="B1T7X5"/>
<dbReference type="GO" id="GO:0008831">
    <property type="term" value="F:dTDP-4-dehydrorhamnose reductase activity"/>
    <property type="evidence" value="ECO:0007669"/>
    <property type="project" value="UniProtKB-EC"/>
</dbReference>
<evidence type="ECO:0000256" key="5">
    <source>
        <dbReference type="ARBA" id="ARBA00048200"/>
    </source>
</evidence>
<dbReference type="NCBIfam" id="TIGR01214">
    <property type="entry name" value="rmlD"/>
    <property type="match status" value="1"/>
</dbReference>
<evidence type="ECO:0000259" key="7">
    <source>
        <dbReference type="Pfam" id="PF04321"/>
    </source>
</evidence>
<feature type="domain" description="RmlD-like substrate binding" evidence="7">
    <location>
        <begin position="11"/>
        <end position="304"/>
    </location>
</feature>
<dbReference type="Gene3D" id="3.90.25.10">
    <property type="entry name" value="UDP-galactose 4-epimerase, domain 1"/>
    <property type="match status" value="1"/>
</dbReference>
<keyword evidence="6" id="KW-0521">NADP</keyword>
<dbReference type="UniPathway" id="UPA00124"/>
<comment type="function">
    <text evidence="6">Catalyzes the reduction of dTDP-6-deoxy-L-lyxo-4-hexulose to yield dTDP-L-rhamnose.</text>
</comment>
<dbReference type="Pfam" id="PF04321">
    <property type="entry name" value="RmlD_sub_bind"/>
    <property type="match status" value="1"/>
</dbReference>
<dbReference type="Proteomes" id="UP000004814">
    <property type="component" value="Unassembled WGS sequence"/>
</dbReference>
<reference evidence="8 9" key="1">
    <citation type="submission" date="2008-03" db="EMBL/GenBank/DDBJ databases">
        <title>Sequencing of the draft genome and assembly of Burkholderia ambifaria MEX-5.</title>
        <authorList>
            <consortium name="US DOE Joint Genome Institute (JGI-PGF)"/>
            <person name="Copeland A."/>
            <person name="Lucas S."/>
            <person name="Lapidus A."/>
            <person name="Glavina del Rio T."/>
            <person name="Dalin E."/>
            <person name="Tice H."/>
            <person name="Bruce D."/>
            <person name="Goodwin L."/>
            <person name="Pitluck S."/>
            <person name="Larimer F."/>
            <person name="Land M.L."/>
            <person name="Hauser L."/>
            <person name="Tiedje J."/>
            <person name="Richardson P."/>
        </authorList>
    </citation>
    <scope>NUCLEOTIDE SEQUENCE [LARGE SCALE GENOMIC DNA]</scope>
    <source>
        <strain evidence="8 9">MEX-5</strain>
    </source>
</reference>
<comment type="cofactor">
    <cofactor evidence="6">
        <name>Mg(2+)</name>
        <dbReference type="ChEBI" id="CHEBI:18420"/>
    </cofactor>
    <text evidence="6">Binds 1 Mg(2+) ion per monomer.</text>
</comment>
<evidence type="ECO:0000256" key="3">
    <source>
        <dbReference type="ARBA" id="ARBA00012929"/>
    </source>
</evidence>